<dbReference type="InParanoid" id="A0A0G4EVA0"/>
<dbReference type="SUPFAM" id="SSF52540">
    <property type="entry name" value="P-loop containing nucleoside triphosphate hydrolases"/>
    <property type="match status" value="1"/>
</dbReference>
<dbReference type="PhylomeDB" id="A0A0G4EVA0"/>
<dbReference type="GO" id="GO:0008270">
    <property type="term" value="F:zinc ion binding"/>
    <property type="evidence" value="ECO:0007669"/>
    <property type="project" value="TreeGrafter"/>
</dbReference>
<accession>A0A0G4EVA0</accession>
<feature type="region of interest" description="Disordered" evidence="4">
    <location>
        <begin position="1"/>
        <end position="45"/>
    </location>
</feature>
<organism evidence="6 7">
    <name type="scientific">Vitrella brassicaformis (strain CCMP3155)</name>
    <dbReference type="NCBI Taxonomy" id="1169540"/>
    <lineage>
        <taxon>Eukaryota</taxon>
        <taxon>Sar</taxon>
        <taxon>Alveolata</taxon>
        <taxon>Colpodellida</taxon>
        <taxon>Vitrellaceae</taxon>
        <taxon>Vitrella</taxon>
    </lineage>
</organism>
<dbReference type="InterPro" id="IPR003593">
    <property type="entry name" value="AAA+_ATPase"/>
</dbReference>
<dbReference type="EMBL" id="CDMY01000329">
    <property type="protein sequence ID" value="CEM02546.1"/>
    <property type="molecule type" value="Genomic_DNA"/>
</dbReference>
<dbReference type="Proteomes" id="UP000041254">
    <property type="component" value="Unassembled WGS sequence"/>
</dbReference>
<proteinExistence type="predicted"/>
<dbReference type="PANTHER" id="PTHR23075">
    <property type="entry name" value="PUTATIVE ATP-ASE"/>
    <property type="match status" value="1"/>
</dbReference>
<dbReference type="Gene3D" id="3.40.50.300">
    <property type="entry name" value="P-loop containing nucleotide triphosphate hydrolases"/>
    <property type="match status" value="1"/>
</dbReference>
<dbReference type="GO" id="GO:0005739">
    <property type="term" value="C:mitochondrion"/>
    <property type="evidence" value="ECO:0007669"/>
    <property type="project" value="TreeGrafter"/>
</dbReference>
<sequence length="601" mass="67774">MYFPSLSGGKPPSGGGAPPVAAPAGGMPAGKGDKEGDNITGRFDPTALERGAKALKELDSSPNAGKAFEVTKMQEATKQKELQKQMEELATARAQAVKERTHMEAEEKRKTVDHQHDRERETARYKAQLEAEAYSKKLQDQKKQNEEWLQQQHQQFLRQEELRKKNELELEEARRRRQAEQARLDRETELQKIREEAAARVKQERENADVHLRSLRARFAEERKTKMEQLQIIFGSIGGAFNSLIEDKTRLATVVGGITAAALGIYGARVGTQIAGRYIESRLGKPPLVRETSRWSFNRAWRSYLLGWLWRRPSFQEKIVLPAELSERLEWTSNSLVNAKRNGTPFRHLLLYGPPGTGKTLFARTISRNSGLDYAIMTGGDIGPLGKDAVNEINKLFRWANSSRKGLILFIDEADAFLRRGRMGEGTMSEELRNCLSAFLHHTGTETTNFCVVLATNVREVMDRAVLDRVDEQFEFPLPDLEGRRKMVKMFVDEYIYTPTKRGRKIVVDAALDDEYWDMVAKRTEGFSGRQIAKLAIGMQAAVFGSGTNTLTKGLADTVLNWKLAHFDEDVDTLERRKAQHVKETVVGEDTPHAHAQPAAA</sequence>
<dbReference type="GO" id="GO:0007005">
    <property type="term" value="P:mitochondrion organization"/>
    <property type="evidence" value="ECO:0007669"/>
    <property type="project" value="TreeGrafter"/>
</dbReference>
<dbReference type="InterPro" id="IPR027417">
    <property type="entry name" value="P-loop_NTPase"/>
</dbReference>
<dbReference type="OMA" id="HKSITGG"/>
<dbReference type="GO" id="GO:0005524">
    <property type="term" value="F:ATP binding"/>
    <property type="evidence" value="ECO:0007669"/>
    <property type="project" value="UniProtKB-KW"/>
</dbReference>
<evidence type="ECO:0000256" key="2">
    <source>
        <dbReference type="ARBA" id="ARBA00022840"/>
    </source>
</evidence>
<evidence type="ECO:0000256" key="3">
    <source>
        <dbReference type="SAM" id="Coils"/>
    </source>
</evidence>
<keyword evidence="1" id="KW-0547">Nucleotide-binding</keyword>
<dbReference type="VEuPathDB" id="CryptoDB:Vbra_20932"/>
<feature type="coiled-coil region" evidence="3">
    <location>
        <begin position="131"/>
        <end position="218"/>
    </location>
</feature>
<evidence type="ECO:0000256" key="1">
    <source>
        <dbReference type="ARBA" id="ARBA00022741"/>
    </source>
</evidence>
<dbReference type="Pfam" id="PF12037">
    <property type="entry name" value="ATAD3_N"/>
    <property type="match status" value="1"/>
</dbReference>
<evidence type="ECO:0000313" key="6">
    <source>
        <dbReference type="EMBL" id="CEM02546.1"/>
    </source>
</evidence>
<dbReference type="FunCoup" id="A0A0G4EVA0">
    <property type="interactions" value="72"/>
</dbReference>
<gene>
    <name evidence="6" type="ORF">Vbra_20932</name>
</gene>
<feature type="domain" description="AAA+ ATPase" evidence="5">
    <location>
        <begin position="345"/>
        <end position="480"/>
    </location>
</feature>
<evidence type="ECO:0000256" key="4">
    <source>
        <dbReference type="SAM" id="MobiDB-lite"/>
    </source>
</evidence>
<evidence type="ECO:0000313" key="7">
    <source>
        <dbReference type="Proteomes" id="UP000041254"/>
    </source>
</evidence>
<dbReference type="SMART" id="SM00382">
    <property type="entry name" value="AAA"/>
    <property type="match status" value="1"/>
</dbReference>
<keyword evidence="3" id="KW-0175">Coiled coil</keyword>
<dbReference type="InterPro" id="IPR003959">
    <property type="entry name" value="ATPase_AAA_core"/>
</dbReference>
<keyword evidence="7" id="KW-1185">Reference proteome</keyword>
<reference evidence="6 7" key="1">
    <citation type="submission" date="2014-11" db="EMBL/GenBank/DDBJ databases">
        <authorList>
            <person name="Zhu J."/>
            <person name="Qi W."/>
            <person name="Song R."/>
        </authorList>
    </citation>
    <scope>NUCLEOTIDE SEQUENCE [LARGE SCALE GENOMIC DNA]</scope>
</reference>
<feature type="compositionally biased region" description="Basic and acidic residues" evidence="4">
    <location>
        <begin position="96"/>
        <end position="120"/>
    </location>
</feature>
<evidence type="ECO:0000259" key="5">
    <source>
        <dbReference type="SMART" id="SM00382"/>
    </source>
</evidence>
<feature type="region of interest" description="Disordered" evidence="4">
    <location>
        <begin position="92"/>
        <end position="120"/>
    </location>
</feature>
<name>A0A0G4EVA0_VITBC</name>
<dbReference type="OrthoDB" id="199596at2759"/>
<protein>
    <recommendedName>
        <fullName evidence="5">AAA+ ATPase domain-containing protein</fullName>
    </recommendedName>
</protein>
<dbReference type="InterPro" id="IPR021911">
    <property type="entry name" value="ATAD3_N"/>
</dbReference>
<dbReference type="STRING" id="1169540.A0A0G4EVA0"/>
<dbReference type="Pfam" id="PF00004">
    <property type="entry name" value="AAA"/>
    <property type="match status" value="1"/>
</dbReference>
<dbReference type="GO" id="GO:0016887">
    <property type="term" value="F:ATP hydrolysis activity"/>
    <property type="evidence" value="ECO:0007669"/>
    <property type="project" value="InterPro"/>
</dbReference>
<dbReference type="PANTHER" id="PTHR23075:SF12">
    <property type="entry name" value="AAA+ ATPASE DOMAIN-CONTAINING PROTEIN"/>
    <property type="match status" value="1"/>
</dbReference>
<keyword evidence="2" id="KW-0067">ATP-binding</keyword>
<dbReference type="AlphaFoldDB" id="A0A0G4EVA0"/>